<reference evidence="1" key="1">
    <citation type="submission" date="2021-01" db="EMBL/GenBank/DDBJ databases">
        <authorList>
            <consortium name="Genoscope - CEA"/>
            <person name="William W."/>
        </authorList>
    </citation>
    <scope>NUCLEOTIDE SEQUENCE</scope>
</reference>
<accession>A0A8S1KC10</accession>
<keyword evidence="2" id="KW-1185">Reference proteome</keyword>
<name>A0A8S1KC10_PARPR</name>
<dbReference type="EMBL" id="CAJJDM010000011">
    <property type="protein sequence ID" value="CAD8050302.1"/>
    <property type="molecule type" value="Genomic_DNA"/>
</dbReference>
<evidence type="ECO:0000313" key="2">
    <source>
        <dbReference type="Proteomes" id="UP000688137"/>
    </source>
</evidence>
<comment type="caution">
    <text evidence="1">The sequence shown here is derived from an EMBL/GenBank/DDBJ whole genome shotgun (WGS) entry which is preliminary data.</text>
</comment>
<sequence>MTEIKVLFLYDDTYICLKDVQQVGHMITEIYQQTLTIRIHKLKTQSFNDGHKKISRIVRIQIFHENKCIK</sequence>
<dbReference type="AlphaFoldDB" id="A0A8S1KC10"/>
<gene>
    <name evidence="1" type="ORF">PPRIM_AZ9-3.1.T0140422</name>
</gene>
<dbReference type="Proteomes" id="UP000688137">
    <property type="component" value="Unassembled WGS sequence"/>
</dbReference>
<evidence type="ECO:0000313" key="1">
    <source>
        <dbReference type="EMBL" id="CAD8050302.1"/>
    </source>
</evidence>
<protein>
    <submittedName>
        <fullName evidence="1">Uncharacterized protein</fullName>
    </submittedName>
</protein>
<organism evidence="1 2">
    <name type="scientific">Paramecium primaurelia</name>
    <dbReference type="NCBI Taxonomy" id="5886"/>
    <lineage>
        <taxon>Eukaryota</taxon>
        <taxon>Sar</taxon>
        <taxon>Alveolata</taxon>
        <taxon>Ciliophora</taxon>
        <taxon>Intramacronucleata</taxon>
        <taxon>Oligohymenophorea</taxon>
        <taxon>Peniculida</taxon>
        <taxon>Parameciidae</taxon>
        <taxon>Paramecium</taxon>
    </lineage>
</organism>
<proteinExistence type="predicted"/>